<evidence type="ECO:0000313" key="3">
    <source>
        <dbReference type="Proteomes" id="UP000708208"/>
    </source>
</evidence>
<name>A0A8J2PRL5_9HEXA</name>
<keyword evidence="1" id="KW-1133">Transmembrane helix</keyword>
<evidence type="ECO:0000256" key="1">
    <source>
        <dbReference type="SAM" id="Phobius"/>
    </source>
</evidence>
<proteinExistence type="predicted"/>
<protein>
    <submittedName>
        <fullName evidence="2">Uncharacterized protein</fullName>
    </submittedName>
</protein>
<evidence type="ECO:0000313" key="2">
    <source>
        <dbReference type="EMBL" id="CAG7833955.1"/>
    </source>
</evidence>
<dbReference type="EMBL" id="CAJVCH010570062">
    <property type="protein sequence ID" value="CAG7833955.1"/>
    <property type="molecule type" value="Genomic_DNA"/>
</dbReference>
<keyword evidence="1" id="KW-0812">Transmembrane</keyword>
<comment type="caution">
    <text evidence="2">The sequence shown here is derived from an EMBL/GenBank/DDBJ whole genome shotgun (WGS) entry which is preliminary data.</text>
</comment>
<accession>A0A8J2PRL5</accession>
<keyword evidence="3" id="KW-1185">Reference proteome</keyword>
<gene>
    <name evidence="2" type="ORF">AFUS01_LOCUS43511</name>
</gene>
<reference evidence="2" key="1">
    <citation type="submission" date="2021-06" db="EMBL/GenBank/DDBJ databases">
        <authorList>
            <person name="Hodson N. C."/>
            <person name="Mongue J. A."/>
            <person name="Jaron S. K."/>
        </authorList>
    </citation>
    <scope>NUCLEOTIDE SEQUENCE</scope>
</reference>
<dbReference type="AlphaFoldDB" id="A0A8J2PRL5"/>
<dbReference type="Proteomes" id="UP000708208">
    <property type="component" value="Unassembled WGS sequence"/>
</dbReference>
<keyword evidence="1" id="KW-0472">Membrane</keyword>
<sequence length="84" mass="9569">MDTYFGIRSKNTERDIYILSGVCGGVSLLLLILFISILVSNSRLRAQTNQMIRDTPFEQHPKAVQNEYGHRAPPPTYNQAVQFQ</sequence>
<organism evidence="2 3">
    <name type="scientific">Allacma fusca</name>
    <dbReference type="NCBI Taxonomy" id="39272"/>
    <lineage>
        <taxon>Eukaryota</taxon>
        <taxon>Metazoa</taxon>
        <taxon>Ecdysozoa</taxon>
        <taxon>Arthropoda</taxon>
        <taxon>Hexapoda</taxon>
        <taxon>Collembola</taxon>
        <taxon>Symphypleona</taxon>
        <taxon>Sminthuridae</taxon>
        <taxon>Allacma</taxon>
    </lineage>
</organism>
<feature type="transmembrane region" description="Helical" evidence="1">
    <location>
        <begin position="16"/>
        <end position="39"/>
    </location>
</feature>